<dbReference type="GO" id="GO:0042795">
    <property type="term" value="P:snRNA transcription by RNA polymerase II"/>
    <property type="evidence" value="ECO:0007669"/>
    <property type="project" value="TreeGrafter"/>
</dbReference>
<dbReference type="AlphaFoldDB" id="A0A813VY77"/>
<evidence type="ECO:0000313" key="12">
    <source>
        <dbReference type="Proteomes" id="UP000663879"/>
    </source>
</evidence>
<keyword evidence="12" id="KW-1185">Reference proteome</keyword>
<keyword evidence="5" id="KW-0238">DNA-binding</keyword>
<organism evidence="11 12">
    <name type="scientific">Brachionus calyciflorus</name>
    <dbReference type="NCBI Taxonomy" id="104777"/>
    <lineage>
        <taxon>Eukaryota</taxon>
        <taxon>Metazoa</taxon>
        <taxon>Spiralia</taxon>
        <taxon>Gnathifera</taxon>
        <taxon>Rotifera</taxon>
        <taxon>Eurotatoria</taxon>
        <taxon>Monogononta</taxon>
        <taxon>Pseudotrocha</taxon>
        <taxon>Ploima</taxon>
        <taxon>Brachionidae</taxon>
        <taxon>Brachionus</taxon>
    </lineage>
</organism>
<comment type="caution">
    <text evidence="11">The sequence shown here is derived from an EMBL/GenBank/DDBJ whole genome shotgun (WGS) entry which is preliminary data.</text>
</comment>
<dbReference type="GO" id="GO:0005634">
    <property type="term" value="C:nucleus"/>
    <property type="evidence" value="ECO:0007669"/>
    <property type="project" value="UniProtKB-SubCell"/>
</dbReference>
<dbReference type="Proteomes" id="UP000663879">
    <property type="component" value="Unassembled WGS sequence"/>
</dbReference>
<dbReference type="GO" id="GO:0003681">
    <property type="term" value="F:bent DNA binding"/>
    <property type="evidence" value="ECO:0007669"/>
    <property type="project" value="TreeGrafter"/>
</dbReference>
<dbReference type="PANTHER" id="PTHR13421:SF16">
    <property type="entry name" value="SNRNA-ACTIVATING PROTEIN COMPLEX SUBUNIT 3"/>
    <property type="match status" value="1"/>
</dbReference>
<dbReference type="GO" id="GO:0000978">
    <property type="term" value="F:RNA polymerase II cis-regulatory region sequence-specific DNA binding"/>
    <property type="evidence" value="ECO:0007669"/>
    <property type="project" value="TreeGrafter"/>
</dbReference>
<keyword evidence="7" id="KW-0539">Nucleus</keyword>
<keyword evidence="4" id="KW-0805">Transcription regulation</keyword>
<keyword evidence="6" id="KW-0804">Transcription</keyword>
<dbReference type="GO" id="GO:0001046">
    <property type="term" value="F:core promoter sequence-specific DNA binding"/>
    <property type="evidence" value="ECO:0007669"/>
    <property type="project" value="TreeGrafter"/>
</dbReference>
<protein>
    <recommendedName>
        <fullName evidence="3">snRNA-activating protein complex subunit 3</fullName>
    </recommendedName>
    <alternativeName>
        <fullName evidence="10">Small nuclear RNA-activating complex polypeptide 3</fullName>
    </alternativeName>
</protein>
<proteinExistence type="inferred from homology"/>
<dbReference type="OrthoDB" id="46583at2759"/>
<comment type="subunit">
    <text evidence="9">Part of the SNAPc complex composed of 5 subunits: SNAPC1, SNAPC2, SNAPC3, SNAPC4 and SNAPC5. SNAPC3 interacts with SNAPC1.</text>
</comment>
<gene>
    <name evidence="11" type="ORF">OXX778_LOCUS8555</name>
</gene>
<accession>A0A813VY77</accession>
<dbReference type="InterPro" id="IPR022042">
    <property type="entry name" value="snRNA-activating_su3"/>
</dbReference>
<evidence type="ECO:0000256" key="7">
    <source>
        <dbReference type="ARBA" id="ARBA00023242"/>
    </source>
</evidence>
<evidence type="ECO:0000256" key="10">
    <source>
        <dbReference type="ARBA" id="ARBA00029606"/>
    </source>
</evidence>
<comment type="subcellular location">
    <subcellularLocation>
        <location evidence="1">Nucleus</location>
    </subcellularLocation>
</comment>
<evidence type="ECO:0000256" key="5">
    <source>
        <dbReference type="ARBA" id="ARBA00023125"/>
    </source>
</evidence>
<evidence type="ECO:0000256" key="6">
    <source>
        <dbReference type="ARBA" id="ARBA00023163"/>
    </source>
</evidence>
<comment type="similarity">
    <text evidence="2">Belongs to the SNAPC3/SRD2 family.</text>
</comment>
<evidence type="ECO:0000256" key="1">
    <source>
        <dbReference type="ARBA" id="ARBA00004123"/>
    </source>
</evidence>
<reference evidence="11" key="1">
    <citation type="submission" date="2021-02" db="EMBL/GenBank/DDBJ databases">
        <authorList>
            <person name="Nowell W R."/>
        </authorList>
    </citation>
    <scope>NUCLEOTIDE SEQUENCE</scope>
    <source>
        <strain evidence="11">Ploen Becks lab</strain>
    </source>
</reference>
<dbReference type="Pfam" id="PF12251">
    <property type="entry name" value="SNAPC3"/>
    <property type="match status" value="1"/>
</dbReference>
<name>A0A813VY77_9BILA</name>
<dbReference type="EMBL" id="CAJNOC010001188">
    <property type="protein sequence ID" value="CAF0843034.1"/>
    <property type="molecule type" value="Genomic_DNA"/>
</dbReference>
<evidence type="ECO:0000256" key="4">
    <source>
        <dbReference type="ARBA" id="ARBA00023015"/>
    </source>
</evidence>
<comment type="function">
    <text evidence="8">Part of the SNAPc complex required for the transcription of both RNA polymerase II and III small-nuclear RNA genes. Binds to the proximal sequence element (PSE), a non-TATA-box basal promoter element common to these 2 types of genes. Recruits TBP and BRF2 to the U6 snRNA TATA box.</text>
</comment>
<dbReference type="PANTHER" id="PTHR13421">
    <property type="entry name" value="SNRNA-ACTIVATING PROTEIN COMPLEX SUBUNIT 3"/>
    <property type="match status" value="1"/>
</dbReference>
<evidence type="ECO:0000313" key="11">
    <source>
        <dbReference type="EMBL" id="CAF0843034.1"/>
    </source>
</evidence>
<evidence type="ECO:0000256" key="3">
    <source>
        <dbReference type="ARBA" id="ARBA00013634"/>
    </source>
</evidence>
<dbReference type="GO" id="GO:0042796">
    <property type="term" value="P:snRNA transcription by RNA polymerase III"/>
    <property type="evidence" value="ECO:0007669"/>
    <property type="project" value="TreeGrafter"/>
</dbReference>
<evidence type="ECO:0000256" key="8">
    <source>
        <dbReference type="ARBA" id="ARBA00025193"/>
    </source>
</evidence>
<dbReference type="GO" id="GO:0019185">
    <property type="term" value="C:snRNA-activating protein complex"/>
    <property type="evidence" value="ECO:0007669"/>
    <property type="project" value="TreeGrafter"/>
</dbReference>
<evidence type="ECO:0000256" key="2">
    <source>
        <dbReference type="ARBA" id="ARBA00010410"/>
    </source>
</evidence>
<sequence length="372" mass="43999">MSGEEDELINLKQFLEERIALIREDYFVRNKNVHESIKADLDLPEETFNKLQNMCNPKLFNPEESQREISSIEDFDSENLSFVEYLKNIYTRPNKRNQPVEIRFLKNLAKLNELEPENEDQIQAPDIILSVQLSQPLNSKLRKLAWSEDFLVLGQNYLCELKDKITCHRDEIRIGEFSEDPESVKSAPSMKDFIKSGYFFIENCLYNDMRNENNDISEVVRKWGEEKKIGTFESKTMENTKFIDLNIKIGFPYLYTHLGNCEHLLIFTSVKLVNPSSDCYLKSKYPILKDKTRGRFTFCWCCNKIYAKWIVCNSKYAVDDPTFLCERCLKNTHYLLAEKTDEENMEVNEEQEENEEKLKKAFDFKVYHYSQI</sequence>
<evidence type="ECO:0000256" key="9">
    <source>
        <dbReference type="ARBA" id="ARBA00025958"/>
    </source>
</evidence>
<dbReference type="GO" id="GO:0001006">
    <property type="term" value="F:RNA polymerase III type 3 promoter sequence-specific DNA binding"/>
    <property type="evidence" value="ECO:0007669"/>
    <property type="project" value="TreeGrafter"/>
</dbReference>